<keyword evidence="3" id="KW-1003">Cell membrane</keyword>
<protein>
    <submittedName>
        <fullName evidence="12">Cobalamin Fe3+-siderophores ABC transporter ATPase</fullName>
    </submittedName>
    <submittedName>
        <fullName evidence="11">Iron ABC transporter ATP-binding protein</fullName>
    </submittedName>
</protein>
<dbReference type="GO" id="GO:0016887">
    <property type="term" value="F:ATP hydrolysis activity"/>
    <property type="evidence" value="ECO:0007669"/>
    <property type="project" value="InterPro"/>
</dbReference>
<sequence length="273" mass="31005">MISIRGLNQSIDNKQILTDINVDVHKGRLTSLIGPNGAGKSTLLSAISRLNDYDSGDIKIEGKRLEDYGDNVLAKQLSILKQTNHTELNITVEQLVNFGRFPYSKGYMKKEDKEKVNEAISLLKLDEIRHRYLKTLSGGQRQRAYIAMTIAQDTDYILLDEPLNNLDMKHSVQIMQTLRELAAFHNKTIIVVLHDINFASVYSDDIVALKDGKIVKAADKRDVIHSSVLRELYEMDVKIETIRGQQICIYFDELPCMYHQIQNKNLAELTGGK</sequence>
<evidence type="ECO:0000259" key="10">
    <source>
        <dbReference type="PROSITE" id="PS50893"/>
    </source>
</evidence>
<keyword evidence="4" id="KW-0410">Iron transport</keyword>
<dbReference type="PROSITE" id="PS50893">
    <property type="entry name" value="ABC_TRANSPORTER_2"/>
    <property type="match status" value="1"/>
</dbReference>
<evidence type="ECO:0000313" key="12">
    <source>
        <dbReference type="EMBL" id="SNW04399.1"/>
    </source>
</evidence>
<dbReference type="PANTHER" id="PTHR42771">
    <property type="entry name" value="IRON(3+)-HYDROXAMATE IMPORT ATP-BINDING PROTEIN FHUC"/>
    <property type="match status" value="1"/>
</dbReference>
<dbReference type="InterPro" id="IPR051535">
    <property type="entry name" value="Siderophore_ABC-ATPase"/>
</dbReference>
<dbReference type="GO" id="GO:0005524">
    <property type="term" value="F:ATP binding"/>
    <property type="evidence" value="ECO:0007669"/>
    <property type="project" value="UniProtKB-KW"/>
</dbReference>
<accession>A0A240C973</accession>
<evidence type="ECO:0000256" key="6">
    <source>
        <dbReference type="ARBA" id="ARBA00022840"/>
    </source>
</evidence>
<evidence type="ECO:0000256" key="9">
    <source>
        <dbReference type="ARBA" id="ARBA00023136"/>
    </source>
</evidence>
<proteinExistence type="predicted"/>
<keyword evidence="8" id="KW-0406">Ion transport</keyword>
<organism evidence="12 13">
    <name type="scientific">Staphylococcus muscae</name>
    <dbReference type="NCBI Taxonomy" id="1294"/>
    <lineage>
        <taxon>Bacteria</taxon>
        <taxon>Bacillati</taxon>
        <taxon>Bacillota</taxon>
        <taxon>Bacilli</taxon>
        <taxon>Bacillales</taxon>
        <taxon>Staphylococcaceae</taxon>
        <taxon>Staphylococcus</taxon>
    </lineage>
</organism>
<dbReference type="FunFam" id="3.40.50.300:FF:000134">
    <property type="entry name" value="Iron-enterobactin ABC transporter ATP-binding protein"/>
    <property type="match status" value="1"/>
</dbReference>
<dbReference type="SUPFAM" id="SSF52540">
    <property type="entry name" value="P-loop containing nucleoside triphosphate hydrolases"/>
    <property type="match status" value="1"/>
</dbReference>
<dbReference type="AlphaFoldDB" id="A0A240C973"/>
<dbReference type="InterPro" id="IPR003439">
    <property type="entry name" value="ABC_transporter-like_ATP-bd"/>
</dbReference>
<reference evidence="11" key="1">
    <citation type="journal article" date="2014" name="Int. J. Syst. Evol. Microbiol.">
        <title>Complete genome of a new Firmicutes species belonging to the dominant human colonic microbiota ('Ruminococcus bicirculans') reveals two chromosomes and a selective capacity to utilize plant glucans.</title>
        <authorList>
            <consortium name="NISC Comparative Sequencing Program"/>
            <person name="Wegmann U."/>
            <person name="Louis P."/>
            <person name="Goesmann A."/>
            <person name="Henrissat B."/>
            <person name="Duncan S.H."/>
            <person name="Flint H.J."/>
        </authorList>
    </citation>
    <scope>NUCLEOTIDE SEQUENCE</scope>
    <source>
        <strain evidence="11">CCM 4175</strain>
    </source>
</reference>
<dbReference type="EMBL" id="BMCB01000013">
    <property type="protein sequence ID" value="GGA94925.1"/>
    <property type="molecule type" value="Genomic_DNA"/>
</dbReference>
<dbReference type="RefSeq" id="WP_095117931.1">
    <property type="nucleotide sequence ID" value="NZ_BMCB01000013.1"/>
</dbReference>
<dbReference type="InterPro" id="IPR003593">
    <property type="entry name" value="AAA+_ATPase"/>
</dbReference>
<keyword evidence="6 11" id="KW-0067">ATP-binding</keyword>
<keyword evidence="5" id="KW-0547">Nucleotide-binding</keyword>
<dbReference type="Pfam" id="PF00005">
    <property type="entry name" value="ABC_tran"/>
    <property type="match status" value="1"/>
</dbReference>
<reference evidence="12 13" key="2">
    <citation type="submission" date="2017-06" db="EMBL/GenBank/DDBJ databases">
        <authorList>
            <consortium name="Pathogen Informatics"/>
        </authorList>
    </citation>
    <scope>NUCLEOTIDE SEQUENCE [LARGE SCALE GENOMIC DNA]</scope>
    <source>
        <strain evidence="12 13">NCTC13833</strain>
    </source>
</reference>
<evidence type="ECO:0000256" key="7">
    <source>
        <dbReference type="ARBA" id="ARBA00023004"/>
    </source>
</evidence>
<keyword evidence="2" id="KW-0813">Transport</keyword>
<dbReference type="Proteomes" id="UP000652995">
    <property type="component" value="Unassembled WGS sequence"/>
</dbReference>
<dbReference type="PANTHER" id="PTHR42771:SF3">
    <property type="entry name" value="PETROBACTIN IMPORT ATP-BINDING PROTEIN YCLP"/>
    <property type="match status" value="1"/>
</dbReference>
<evidence type="ECO:0000256" key="3">
    <source>
        <dbReference type="ARBA" id="ARBA00022475"/>
    </source>
</evidence>
<evidence type="ECO:0000313" key="13">
    <source>
        <dbReference type="Proteomes" id="UP000243706"/>
    </source>
</evidence>
<feature type="domain" description="ABC transporter" evidence="10">
    <location>
        <begin position="2"/>
        <end position="236"/>
    </location>
</feature>
<name>A0A240C973_9STAP</name>
<dbReference type="KEGG" id="smus:C7J88_06475"/>
<dbReference type="CDD" id="cd03214">
    <property type="entry name" value="ABC_Iron-Siderophores_B12_Hemin"/>
    <property type="match status" value="1"/>
</dbReference>
<keyword evidence="14" id="KW-1185">Reference proteome</keyword>
<dbReference type="OrthoDB" id="9787851at2"/>
<dbReference type="Gene3D" id="3.40.50.300">
    <property type="entry name" value="P-loop containing nucleotide triphosphate hydrolases"/>
    <property type="match status" value="1"/>
</dbReference>
<dbReference type="Proteomes" id="UP000243706">
    <property type="component" value="Chromosome 1"/>
</dbReference>
<evidence type="ECO:0000256" key="5">
    <source>
        <dbReference type="ARBA" id="ARBA00022741"/>
    </source>
</evidence>
<evidence type="ECO:0000313" key="11">
    <source>
        <dbReference type="EMBL" id="GGA94925.1"/>
    </source>
</evidence>
<reference evidence="11" key="4">
    <citation type="submission" date="2024-05" db="EMBL/GenBank/DDBJ databases">
        <authorList>
            <person name="Sun Q."/>
            <person name="Sedlacek I."/>
        </authorList>
    </citation>
    <scope>NUCLEOTIDE SEQUENCE</scope>
    <source>
        <strain evidence="11">CCM 4175</strain>
    </source>
</reference>
<evidence type="ECO:0000256" key="8">
    <source>
        <dbReference type="ARBA" id="ARBA00023065"/>
    </source>
</evidence>
<dbReference type="GO" id="GO:0006826">
    <property type="term" value="P:iron ion transport"/>
    <property type="evidence" value="ECO:0007669"/>
    <property type="project" value="UniProtKB-KW"/>
</dbReference>
<dbReference type="SMART" id="SM00382">
    <property type="entry name" value="AAA"/>
    <property type="match status" value="1"/>
</dbReference>
<gene>
    <name evidence="12" type="primary">yusV</name>
    <name evidence="11" type="ORF">GCM10007183_18840</name>
    <name evidence="12" type="ORF">SAMEA4412661_01968</name>
</gene>
<keyword evidence="9" id="KW-0472">Membrane</keyword>
<reference evidence="14" key="3">
    <citation type="journal article" date="2019" name="Int. J. Syst. Evol. Microbiol.">
        <title>The Global Catalogue of Microorganisms (GCM) 10K type strain sequencing project: providing services to taxonomists for standard genome sequencing and annotation.</title>
        <authorList>
            <consortium name="The Broad Institute Genomics Platform"/>
            <consortium name="The Broad Institute Genome Sequencing Center for Infectious Disease"/>
            <person name="Wu L."/>
            <person name="Ma J."/>
        </authorList>
    </citation>
    <scope>NUCLEOTIDE SEQUENCE [LARGE SCALE GENOMIC DNA]</scope>
    <source>
        <strain evidence="14">CCM 4175</strain>
    </source>
</reference>
<keyword evidence="7" id="KW-0408">Iron</keyword>
<evidence type="ECO:0000256" key="1">
    <source>
        <dbReference type="ARBA" id="ARBA00004202"/>
    </source>
</evidence>
<dbReference type="GO" id="GO:0005886">
    <property type="term" value="C:plasma membrane"/>
    <property type="evidence" value="ECO:0007669"/>
    <property type="project" value="UniProtKB-SubCell"/>
</dbReference>
<dbReference type="EMBL" id="LT906464">
    <property type="protein sequence ID" value="SNW04399.1"/>
    <property type="molecule type" value="Genomic_DNA"/>
</dbReference>
<evidence type="ECO:0000256" key="4">
    <source>
        <dbReference type="ARBA" id="ARBA00022496"/>
    </source>
</evidence>
<evidence type="ECO:0000313" key="14">
    <source>
        <dbReference type="Proteomes" id="UP000652995"/>
    </source>
</evidence>
<evidence type="ECO:0000256" key="2">
    <source>
        <dbReference type="ARBA" id="ARBA00022448"/>
    </source>
</evidence>
<comment type="subcellular location">
    <subcellularLocation>
        <location evidence="1">Cell membrane</location>
        <topology evidence="1">Peripheral membrane protein</topology>
    </subcellularLocation>
</comment>
<dbReference type="InterPro" id="IPR027417">
    <property type="entry name" value="P-loop_NTPase"/>
</dbReference>